<evidence type="ECO:0000313" key="1">
    <source>
        <dbReference type="EMBL" id="EFX72304.1"/>
    </source>
</evidence>
<dbReference type="EMBL" id="GL732601">
    <property type="protein sequence ID" value="EFX72304.1"/>
    <property type="molecule type" value="Genomic_DNA"/>
</dbReference>
<evidence type="ECO:0000313" key="2">
    <source>
        <dbReference type="Proteomes" id="UP000000305"/>
    </source>
</evidence>
<organism evidence="1 2">
    <name type="scientific">Daphnia pulex</name>
    <name type="common">Water flea</name>
    <dbReference type="NCBI Taxonomy" id="6669"/>
    <lineage>
        <taxon>Eukaryota</taxon>
        <taxon>Metazoa</taxon>
        <taxon>Ecdysozoa</taxon>
        <taxon>Arthropoda</taxon>
        <taxon>Crustacea</taxon>
        <taxon>Branchiopoda</taxon>
        <taxon>Diplostraca</taxon>
        <taxon>Cladocera</taxon>
        <taxon>Anomopoda</taxon>
        <taxon>Daphniidae</taxon>
        <taxon>Daphnia</taxon>
    </lineage>
</organism>
<dbReference type="InParanoid" id="E9H7I7"/>
<keyword evidence="2" id="KW-1185">Reference proteome</keyword>
<proteinExistence type="predicted"/>
<gene>
    <name evidence="1" type="ORF">DAPPUDRAFT_254643</name>
</gene>
<dbReference type="AlphaFoldDB" id="E9H7I7"/>
<dbReference type="Proteomes" id="UP000000305">
    <property type="component" value="Unassembled WGS sequence"/>
</dbReference>
<protein>
    <submittedName>
        <fullName evidence="1">Uncharacterized protein</fullName>
    </submittedName>
</protein>
<reference evidence="1 2" key="1">
    <citation type="journal article" date="2011" name="Science">
        <title>The ecoresponsive genome of Daphnia pulex.</title>
        <authorList>
            <person name="Colbourne J.K."/>
            <person name="Pfrender M.E."/>
            <person name="Gilbert D."/>
            <person name="Thomas W.K."/>
            <person name="Tucker A."/>
            <person name="Oakley T.H."/>
            <person name="Tokishita S."/>
            <person name="Aerts A."/>
            <person name="Arnold G.J."/>
            <person name="Basu M.K."/>
            <person name="Bauer D.J."/>
            <person name="Caceres C.E."/>
            <person name="Carmel L."/>
            <person name="Casola C."/>
            <person name="Choi J.H."/>
            <person name="Detter J.C."/>
            <person name="Dong Q."/>
            <person name="Dusheyko S."/>
            <person name="Eads B.D."/>
            <person name="Frohlich T."/>
            <person name="Geiler-Samerotte K.A."/>
            <person name="Gerlach D."/>
            <person name="Hatcher P."/>
            <person name="Jogdeo S."/>
            <person name="Krijgsveld J."/>
            <person name="Kriventseva E.V."/>
            <person name="Kultz D."/>
            <person name="Laforsch C."/>
            <person name="Lindquist E."/>
            <person name="Lopez J."/>
            <person name="Manak J.R."/>
            <person name="Muller J."/>
            <person name="Pangilinan J."/>
            <person name="Patwardhan R.P."/>
            <person name="Pitluck S."/>
            <person name="Pritham E.J."/>
            <person name="Rechtsteiner A."/>
            <person name="Rho M."/>
            <person name="Rogozin I.B."/>
            <person name="Sakarya O."/>
            <person name="Salamov A."/>
            <person name="Schaack S."/>
            <person name="Shapiro H."/>
            <person name="Shiga Y."/>
            <person name="Skalitzky C."/>
            <person name="Smith Z."/>
            <person name="Souvorov A."/>
            <person name="Sung W."/>
            <person name="Tang Z."/>
            <person name="Tsuchiya D."/>
            <person name="Tu H."/>
            <person name="Vos H."/>
            <person name="Wang M."/>
            <person name="Wolf Y.I."/>
            <person name="Yamagata H."/>
            <person name="Yamada T."/>
            <person name="Ye Y."/>
            <person name="Shaw J.R."/>
            <person name="Andrews J."/>
            <person name="Crease T.J."/>
            <person name="Tang H."/>
            <person name="Lucas S.M."/>
            <person name="Robertson H.M."/>
            <person name="Bork P."/>
            <person name="Koonin E.V."/>
            <person name="Zdobnov E.M."/>
            <person name="Grigoriev I.V."/>
            <person name="Lynch M."/>
            <person name="Boore J.L."/>
        </authorList>
    </citation>
    <scope>NUCLEOTIDE SEQUENCE [LARGE SCALE GENOMIC DNA]</scope>
</reference>
<sequence length="52" mass="6114">MGELINFALRARKKEFHMASIGGMLFSKRSEVIAERYVVNFYKKHFPSYSDL</sequence>
<accession>E9H7I7</accession>
<name>E9H7I7_DAPPU</name>
<dbReference type="HOGENOM" id="CLU_3089372_0_0_1"/>
<dbReference type="KEGG" id="dpx:DAPPUDRAFT_254643"/>